<evidence type="ECO:0000256" key="3">
    <source>
        <dbReference type="PROSITE-ProRule" id="PRU00023"/>
    </source>
</evidence>
<dbReference type="SUPFAM" id="SSF48403">
    <property type="entry name" value="Ankyrin repeat"/>
    <property type="match status" value="2"/>
</dbReference>
<keyword evidence="2 3" id="KW-0040">ANK repeat</keyword>
<dbReference type="InterPro" id="IPR036770">
    <property type="entry name" value="Ankyrin_rpt-contain_sf"/>
</dbReference>
<feature type="compositionally biased region" description="Acidic residues" evidence="4">
    <location>
        <begin position="501"/>
        <end position="514"/>
    </location>
</feature>
<protein>
    <submittedName>
        <fullName evidence="5">Similar to Ankyrin-3 acc. no. Q12955</fullName>
    </submittedName>
</protein>
<gene>
    <name evidence="5" type="ORF">PCON_04065</name>
</gene>
<name>U4LJ65_PYROM</name>
<evidence type="ECO:0000313" key="5">
    <source>
        <dbReference type="EMBL" id="CCX17136.1"/>
    </source>
</evidence>
<feature type="region of interest" description="Disordered" evidence="4">
    <location>
        <begin position="501"/>
        <end position="529"/>
    </location>
</feature>
<evidence type="ECO:0000313" key="6">
    <source>
        <dbReference type="Proteomes" id="UP000018144"/>
    </source>
</evidence>
<dbReference type="PROSITE" id="PS50088">
    <property type="entry name" value="ANK_REPEAT"/>
    <property type="match status" value="1"/>
</dbReference>
<reference evidence="5 6" key="1">
    <citation type="journal article" date="2013" name="PLoS Genet.">
        <title>The genome and development-dependent transcriptomes of Pyronema confluens: a window into fungal evolution.</title>
        <authorList>
            <person name="Traeger S."/>
            <person name="Altegoer F."/>
            <person name="Freitag M."/>
            <person name="Gabaldon T."/>
            <person name="Kempken F."/>
            <person name="Kumar A."/>
            <person name="Marcet-Houben M."/>
            <person name="Poggeler S."/>
            <person name="Stajich J.E."/>
            <person name="Nowrousian M."/>
        </authorList>
    </citation>
    <scope>NUCLEOTIDE SEQUENCE [LARGE SCALE GENOMIC DNA]</scope>
    <source>
        <strain evidence="6">CBS 100304</strain>
        <tissue evidence="5">Vegetative mycelium</tissue>
    </source>
</reference>
<keyword evidence="6" id="KW-1185">Reference proteome</keyword>
<dbReference type="InterPro" id="IPR002110">
    <property type="entry name" value="Ankyrin_rpt"/>
</dbReference>
<evidence type="ECO:0000256" key="4">
    <source>
        <dbReference type="SAM" id="MobiDB-lite"/>
    </source>
</evidence>
<dbReference type="Proteomes" id="UP000018144">
    <property type="component" value="Unassembled WGS sequence"/>
</dbReference>
<dbReference type="Pfam" id="PF12796">
    <property type="entry name" value="Ank_2"/>
    <property type="match status" value="1"/>
</dbReference>
<keyword evidence="1" id="KW-0677">Repeat</keyword>
<dbReference type="OrthoDB" id="7464126at2759"/>
<dbReference type="EMBL" id="HF936578">
    <property type="protein sequence ID" value="CCX17136.1"/>
    <property type="molecule type" value="Genomic_DNA"/>
</dbReference>
<feature type="repeat" description="ANK" evidence="3">
    <location>
        <begin position="66"/>
        <end position="98"/>
    </location>
</feature>
<dbReference type="PANTHER" id="PTHR24166:SF47">
    <property type="entry name" value="M-PHASE PHOSPHOPROTEIN 8"/>
    <property type="match status" value="1"/>
</dbReference>
<dbReference type="STRING" id="1076935.U4LJ65"/>
<proteinExistence type="predicted"/>
<evidence type="ECO:0000256" key="2">
    <source>
        <dbReference type="ARBA" id="ARBA00023043"/>
    </source>
</evidence>
<organism evidence="5 6">
    <name type="scientific">Pyronema omphalodes (strain CBS 100304)</name>
    <name type="common">Pyronema confluens</name>
    <dbReference type="NCBI Taxonomy" id="1076935"/>
    <lineage>
        <taxon>Eukaryota</taxon>
        <taxon>Fungi</taxon>
        <taxon>Dikarya</taxon>
        <taxon>Ascomycota</taxon>
        <taxon>Pezizomycotina</taxon>
        <taxon>Pezizomycetes</taxon>
        <taxon>Pezizales</taxon>
        <taxon>Pyronemataceae</taxon>
        <taxon>Pyronema</taxon>
    </lineage>
</organism>
<dbReference type="InterPro" id="IPR050889">
    <property type="entry name" value="Dendritic_Spine_Reg/Scaffold"/>
</dbReference>
<dbReference type="SMART" id="SM00248">
    <property type="entry name" value="ANK"/>
    <property type="match status" value="7"/>
</dbReference>
<dbReference type="eggNOG" id="KOG4177">
    <property type="taxonomic scope" value="Eukaryota"/>
</dbReference>
<dbReference type="PROSITE" id="PS50297">
    <property type="entry name" value="ANK_REP_REGION"/>
    <property type="match status" value="1"/>
</dbReference>
<accession>U4LJ65</accession>
<dbReference type="PANTHER" id="PTHR24166">
    <property type="entry name" value="ROLLING PEBBLES, ISOFORM B"/>
    <property type="match status" value="1"/>
</dbReference>
<evidence type="ECO:0000256" key="1">
    <source>
        <dbReference type="ARBA" id="ARBA00022737"/>
    </source>
</evidence>
<dbReference type="Gene3D" id="1.25.40.20">
    <property type="entry name" value="Ankyrin repeat-containing domain"/>
    <property type="match status" value="3"/>
</dbReference>
<sequence>MAVLSRNTVVVRELLSAKVDVQAKDRDHHTAIHFASIHALDEILQDILKVCDVESTNKLLDARNRYGSTALHLAVENGHQSTAKLLLEYKASIDAPDGFGYKPIDIAVREGNMDMFLFLLEEKAQVITPSSITIRNDIKLDNGKTLNICRGTLSIAAATGQRKIVELLLRDGAQANSTGSIEVTGNVTVTGNSKLNIYSGPLAAAIGEGHIDIVRLLLSDKVQFTGNPTGEVKILGSICVSDGAEVNLDYATIKVDKSLHVTGGIFNAYRGSISYRPLLLDNEVNANYDLPGTMVVGDRIYISDGAKVNLDYATIKVDRDLDVSGGIFNAYRGSISLAIGRGHADIVQLLLDNKVNANYDLPGAMVVGGEIYISDGAEVNLDYATMEMKEDIEVTGARCIAYKGPLVGAAWRGQNEIVQRLLAAGARDNFPDGGEPNSSGETDSSPGYFVFESAIAASRTMGHQELSELISAHESRLGPERQIFSGGPEVVPEVVRIQELSDDTEEVQMSEEPDQTGVVNSMPGDSVGR</sequence>
<dbReference type="AlphaFoldDB" id="U4LJ65"/>
<dbReference type="PRINTS" id="PR01415">
    <property type="entry name" value="ANKYRIN"/>
</dbReference>